<dbReference type="EMBL" id="QPJY01000009">
    <property type="protein sequence ID" value="RCX26524.1"/>
    <property type="molecule type" value="Genomic_DNA"/>
</dbReference>
<evidence type="ECO:0000313" key="3">
    <source>
        <dbReference type="Proteomes" id="UP000252707"/>
    </source>
</evidence>
<gene>
    <name evidence="2" type="ORF">DFQ59_10953</name>
</gene>
<name>A0A369C3R8_9GAMM</name>
<dbReference type="NCBIfam" id="TIGR02605">
    <property type="entry name" value="CxxC_CxxC_SSSS"/>
    <property type="match status" value="1"/>
</dbReference>
<accession>A0A369C3R8</accession>
<evidence type="ECO:0000313" key="2">
    <source>
        <dbReference type="EMBL" id="RCX26524.1"/>
    </source>
</evidence>
<reference evidence="2 3" key="1">
    <citation type="submission" date="2018-07" db="EMBL/GenBank/DDBJ databases">
        <title>Genomic Encyclopedia of Type Strains, Phase IV (KMG-IV): sequencing the most valuable type-strain genomes for metagenomic binning, comparative biology and taxonomic classification.</title>
        <authorList>
            <person name="Goeker M."/>
        </authorList>
    </citation>
    <scope>NUCLEOTIDE SEQUENCE [LARGE SCALE GENOMIC DNA]</scope>
    <source>
        <strain evidence="2 3">DSM 26407</strain>
    </source>
</reference>
<sequence>MPTYDYRCHACGRDFEAFHALAAPKPPCPGCGGEAVRVLLSAPPVHGGMAQGREQAARSLPQCGKGCRCCP</sequence>
<dbReference type="SMART" id="SM00834">
    <property type="entry name" value="CxxC_CXXC_SSSS"/>
    <property type="match status" value="1"/>
</dbReference>
<dbReference type="OrthoDB" id="9813321at2"/>
<evidence type="ECO:0000259" key="1">
    <source>
        <dbReference type="SMART" id="SM00834"/>
    </source>
</evidence>
<feature type="domain" description="Putative regulatory protein FmdB zinc ribbon" evidence="1">
    <location>
        <begin position="1"/>
        <end position="41"/>
    </location>
</feature>
<dbReference type="Pfam" id="PF09723">
    <property type="entry name" value="Zn_ribbon_8"/>
    <property type="match status" value="1"/>
</dbReference>
<dbReference type="RefSeq" id="WP_114280605.1">
    <property type="nucleotide sequence ID" value="NZ_QPJY01000009.1"/>
</dbReference>
<organism evidence="2 3">
    <name type="scientific">Thioalbus denitrificans</name>
    <dbReference type="NCBI Taxonomy" id="547122"/>
    <lineage>
        <taxon>Bacteria</taxon>
        <taxon>Pseudomonadati</taxon>
        <taxon>Pseudomonadota</taxon>
        <taxon>Gammaproteobacteria</taxon>
        <taxon>Chromatiales</taxon>
        <taxon>Ectothiorhodospiraceae</taxon>
        <taxon>Thioalbus</taxon>
    </lineage>
</organism>
<keyword evidence="3" id="KW-1185">Reference proteome</keyword>
<proteinExistence type="predicted"/>
<dbReference type="AlphaFoldDB" id="A0A369C3R8"/>
<comment type="caution">
    <text evidence="2">The sequence shown here is derived from an EMBL/GenBank/DDBJ whole genome shotgun (WGS) entry which is preliminary data.</text>
</comment>
<dbReference type="Proteomes" id="UP000252707">
    <property type="component" value="Unassembled WGS sequence"/>
</dbReference>
<dbReference type="InterPro" id="IPR013429">
    <property type="entry name" value="Regulatory_FmdB_Zinc_ribbon"/>
</dbReference>
<protein>
    <submittedName>
        <fullName evidence="2">Putative FmdB family regulatory protein</fullName>
    </submittedName>
</protein>